<protein>
    <submittedName>
        <fullName evidence="2">Uncharacterized protein</fullName>
    </submittedName>
</protein>
<evidence type="ECO:0000313" key="3">
    <source>
        <dbReference type="Proteomes" id="UP000649328"/>
    </source>
</evidence>
<dbReference type="OrthoDB" id="10535796at2759"/>
<evidence type="ECO:0000256" key="1">
    <source>
        <dbReference type="SAM" id="Phobius"/>
    </source>
</evidence>
<dbReference type="Proteomes" id="UP000649328">
    <property type="component" value="Unassembled WGS sequence"/>
</dbReference>
<dbReference type="AlphaFoldDB" id="A0A8H7GWZ7"/>
<sequence length="69" mass="8022">MLPVAANDPVIMNEHAYYERSVIESSSVFEKEWVIVFVFMIAVFSASKFAHAFYKKYTKRAPLMPEEMV</sequence>
<feature type="transmembrane region" description="Helical" evidence="1">
    <location>
        <begin position="33"/>
        <end position="54"/>
    </location>
</feature>
<reference evidence="2" key="1">
    <citation type="submission" date="2020-10" db="EMBL/GenBank/DDBJ databases">
        <title>The Whole-Genome Sequence of Metschnikowia persimmonesis, a Novel Endophytic Yeast Species Isolated from Medicinal Plant Diospyros kaki Thumb.</title>
        <authorList>
            <person name="Rahmat E."/>
            <person name="Kang Y."/>
        </authorList>
    </citation>
    <scope>NUCLEOTIDE SEQUENCE</scope>
    <source>
        <strain evidence="2">KIOM G15050</strain>
    </source>
</reference>
<dbReference type="EMBL" id="JACBPP010000002">
    <property type="protein sequence ID" value="KAF8003846.1"/>
    <property type="molecule type" value="Genomic_DNA"/>
</dbReference>
<comment type="caution">
    <text evidence="2">The sequence shown here is derived from an EMBL/GenBank/DDBJ whole genome shotgun (WGS) entry which is preliminary data.</text>
</comment>
<keyword evidence="1" id="KW-0472">Membrane</keyword>
<name>A0A8H7GWZ7_9ASCO</name>
<proteinExistence type="predicted"/>
<keyword evidence="1" id="KW-0812">Transmembrane</keyword>
<organism evidence="2 3">
    <name type="scientific">Metschnikowia pulcherrima</name>
    <dbReference type="NCBI Taxonomy" id="27326"/>
    <lineage>
        <taxon>Eukaryota</taxon>
        <taxon>Fungi</taxon>
        <taxon>Dikarya</taxon>
        <taxon>Ascomycota</taxon>
        <taxon>Saccharomycotina</taxon>
        <taxon>Pichiomycetes</taxon>
        <taxon>Metschnikowiaceae</taxon>
        <taxon>Metschnikowia</taxon>
    </lineage>
</organism>
<keyword evidence="3" id="KW-1185">Reference proteome</keyword>
<evidence type="ECO:0000313" key="2">
    <source>
        <dbReference type="EMBL" id="KAF8003846.1"/>
    </source>
</evidence>
<accession>A0A8H7GWZ7</accession>
<gene>
    <name evidence="2" type="ORF">HF325_001294</name>
</gene>
<keyword evidence="1" id="KW-1133">Transmembrane helix</keyword>